<evidence type="ECO:0000313" key="2">
    <source>
        <dbReference type="EMBL" id="GLK52035.1"/>
    </source>
</evidence>
<gene>
    <name evidence="2" type="ORF">GCM10017621_15430</name>
</gene>
<comment type="caution">
    <text evidence="2">The sequence shown here is derived from an EMBL/GenBank/DDBJ whole genome shotgun (WGS) entry which is preliminary data.</text>
</comment>
<reference evidence="2" key="2">
    <citation type="submission" date="2023-01" db="EMBL/GenBank/DDBJ databases">
        <authorList>
            <person name="Sun Q."/>
            <person name="Evtushenko L."/>
        </authorList>
    </citation>
    <scope>NUCLEOTIDE SEQUENCE</scope>
    <source>
        <strain evidence="2">VKM B-1513</strain>
    </source>
</reference>
<keyword evidence="3" id="KW-1185">Reference proteome</keyword>
<dbReference type="AlphaFoldDB" id="A0A9W6IN01"/>
<feature type="transmembrane region" description="Helical" evidence="1">
    <location>
        <begin position="6"/>
        <end position="27"/>
    </location>
</feature>
<reference evidence="2" key="1">
    <citation type="journal article" date="2014" name="Int. J. Syst. Evol. Microbiol.">
        <title>Complete genome sequence of Corynebacterium casei LMG S-19264T (=DSM 44701T), isolated from a smear-ripened cheese.</title>
        <authorList>
            <consortium name="US DOE Joint Genome Institute (JGI-PGF)"/>
            <person name="Walter F."/>
            <person name="Albersmeier A."/>
            <person name="Kalinowski J."/>
            <person name="Ruckert C."/>
        </authorList>
    </citation>
    <scope>NUCLEOTIDE SEQUENCE</scope>
    <source>
        <strain evidence="2">VKM B-1513</strain>
    </source>
</reference>
<keyword evidence="1" id="KW-1133">Transmembrane helix</keyword>
<protein>
    <submittedName>
        <fullName evidence="2">Uncharacterized protein</fullName>
    </submittedName>
</protein>
<evidence type="ECO:0000256" key="1">
    <source>
        <dbReference type="SAM" id="Phobius"/>
    </source>
</evidence>
<sequence>MYINEIIVTTIIIFVLSISFFGAMIAIRKINKIEHDTTAYEIMLRNVWIMVVVACSSFIVVSGVFFLLVVHSIFFE</sequence>
<organism evidence="2 3">
    <name type="scientific">Maricaulis virginensis</name>
    <dbReference type="NCBI Taxonomy" id="144022"/>
    <lineage>
        <taxon>Bacteria</taxon>
        <taxon>Pseudomonadati</taxon>
        <taxon>Pseudomonadota</taxon>
        <taxon>Alphaproteobacteria</taxon>
        <taxon>Maricaulales</taxon>
        <taxon>Maricaulaceae</taxon>
        <taxon>Maricaulis</taxon>
    </lineage>
</organism>
<evidence type="ECO:0000313" key="3">
    <source>
        <dbReference type="Proteomes" id="UP001143486"/>
    </source>
</evidence>
<dbReference type="Proteomes" id="UP001143486">
    <property type="component" value="Unassembled WGS sequence"/>
</dbReference>
<keyword evidence="1" id="KW-0472">Membrane</keyword>
<feature type="transmembrane region" description="Helical" evidence="1">
    <location>
        <begin position="47"/>
        <end position="74"/>
    </location>
</feature>
<dbReference type="EMBL" id="BSFE01000003">
    <property type="protein sequence ID" value="GLK52035.1"/>
    <property type="molecule type" value="Genomic_DNA"/>
</dbReference>
<accession>A0A9W6IN01</accession>
<name>A0A9W6IN01_9PROT</name>
<proteinExistence type="predicted"/>
<keyword evidence="1" id="KW-0812">Transmembrane</keyword>